<gene>
    <name evidence="4" type="ORF">MANAM107_01270</name>
</gene>
<feature type="signal peptide" evidence="3">
    <location>
        <begin position="1"/>
        <end position="26"/>
    </location>
</feature>
<evidence type="ECO:0000256" key="2">
    <source>
        <dbReference type="PROSITE-ProRule" id="PRU00591"/>
    </source>
</evidence>
<evidence type="ECO:0000256" key="1">
    <source>
        <dbReference type="ARBA" id="ARBA00022737"/>
    </source>
</evidence>
<reference evidence="4 5" key="1">
    <citation type="submission" date="2021-08" db="EMBL/GenBank/DDBJ databases">
        <title>Whole genome sequence of novel Actinomyces species strain MAS-1.</title>
        <authorList>
            <person name="Saito M."/>
            <person name="Kuwahara N."/>
            <person name="Takizawa T."/>
            <person name="Gotouda H."/>
            <person name="Ochiai T."/>
        </authorList>
    </citation>
    <scope>NUCLEOTIDE SEQUENCE [LARGE SCALE GENOMIC DNA]</scope>
    <source>
        <strain evidence="4 5">MAS-1</strain>
    </source>
</reference>
<sequence>MRLTHALSALGAFAVAAAGAAAPASAALPNPSDERCLSSGEACELAGFTVDPSAVLEAGRTATLTGTGCVLPPEVAAQHPRAQRVAFGELDFGGGPRGQEGDRPIDIVKDMTVKDDGTWTLTFDIPQDIEAAYPESEPSNSHLTLVCAYEYEPGGLPLVSRTISYVLSIDKPADKPSEEPPVAPAAPGWSKSGSTWYHTGATGQRTTGWFKDGASWYYLDPAKGGAMATGWAKVGGVWYHLSGSGAMTTGWLKDGASWYYLDPAKGGAMATGWAKVGGVWYHLSGSGAMTTGWLKDGASWYYLQPSGAMATGWAKVGGVWYHLSGSGAMTTGWLKDGASWYYLQPSGAMAADGVVRVGAELHRFDASGRWIGRIG</sequence>
<dbReference type="InterPro" id="IPR018337">
    <property type="entry name" value="Cell_wall/Cho-bd_repeat"/>
</dbReference>
<feature type="chain" id="PRO_5046137441" description="N-acetylmuramoyl-L-alanine amidase family protein" evidence="3">
    <location>
        <begin position="27"/>
        <end position="375"/>
    </location>
</feature>
<organism evidence="4 5">
    <name type="scientific">Actinomyces capricornis</name>
    <dbReference type="NCBI Taxonomy" id="2755559"/>
    <lineage>
        <taxon>Bacteria</taxon>
        <taxon>Bacillati</taxon>
        <taxon>Actinomycetota</taxon>
        <taxon>Actinomycetes</taxon>
        <taxon>Actinomycetales</taxon>
        <taxon>Actinomycetaceae</taxon>
        <taxon>Actinomyces</taxon>
    </lineage>
</organism>
<evidence type="ECO:0000313" key="5">
    <source>
        <dbReference type="Proteomes" id="UP000824496"/>
    </source>
</evidence>
<dbReference type="Proteomes" id="UP000824496">
    <property type="component" value="Chromosome"/>
</dbReference>
<keyword evidence="5" id="KW-1185">Reference proteome</keyword>
<evidence type="ECO:0008006" key="6">
    <source>
        <dbReference type="Google" id="ProtNLM"/>
    </source>
</evidence>
<keyword evidence="3" id="KW-0732">Signal</keyword>
<proteinExistence type="predicted"/>
<dbReference type="Pfam" id="PF19127">
    <property type="entry name" value="Choline_bind_3"/>
    <property type="match status" value="2"/>
</dbReference>
<evidence type="ECO:0000256" key="3">
    <source>
        <dbReference type="SAM" id="SignalP"/>
    </source>
</evidence>
<dbReference type="Pfam" id="PF01473">
    <property type="entry name" value="Choline_bind_1"/>
    <property type="match status" value="3"/>
</dbReference>
<dbReference type="PROSITE" id="PS51170">
    <property type="entry name" value="CW"/>
    <property type="match status" value="2"/>
</dbReference>
<feature type="repeat" description="Cell wall-binding" evidence="2">
    <location>
        <begin position="330"/>
        <end position="349"/>
    </location>
</feature>
<feature type="repeat" description="Cell wall-binding" evidence="2">
    <location>
        <begin position="290"/>
        <end position="309"/>
    </location>
</feature>
<dbReference type="SUPFAM" id="SSF69360">
    <property type="entry name" value="Cell wall binding repeat"/>
    <property type="match status" value="1"/>
</dbReference>
<evidence type="ECO:0000313" key="4">
    <source>
        <dbReference type="EMBL" id="BDA63293.1"/>
    </source>
</evidence>
<keyword evidence="1" id="KW-0677">Repeat</keyword>
<protein>
    <recommendedName>
        <fullName evidence="6">N-acetylmuramoyl-L-alanine amidase family protein</fullName>
    </recommendedName>
</protein>
<name>A0ABN6K144_9ACTO</name>
<dbReference type="RefSeq" id="WP_308443626.1">
    <property type="nucleotide sequence ID" value="NZ_AP025017.1"/>
</dbReference>
<accession>A0ABN6K144</accession>
<dbReference type="Gene3D" id="2.10.270.10">
    <property type="entry name" value="Cholin Binding"/>
    <property type="match status" value="3"/>
</dbReference>
<dbReference type="EMBL" id="AP025017">
    <property type="protein sequence ID" value="BDA63293.1"/>
    <property type="molecule type" value="Genomic_DNA"/>
</dbReference>